<evidence type="ECO:0000256" key="1">
    <source>
        <dbReference type="SAM" id="MobiDB-lite"/>
    </source>
</evidence>
<dbReference type="Proteomes" id="UP000597762">
    <property type="component" value="Unassembled WGS sequence"/>
</dbReference>
<organism evidence="3 4">
    <name type="scientific">Acanthosepion pharaonis</name>
    <name type="common">Pharaoh cuttlefish</name>
    <name type="synonym">Sepia pharaonis</name>
    <dbReference type="NCBI Taxonomy" id="158019"/>
    <lineage>
        <taxon>Eukaryota</taxon>
        <taxon>Metazoa</taxon>
        <taxon>Spiralia</taxon>
        <taxon>Lophotrochozoa</taxon>
        <taxon>Mollusca</taxon>
        <taxon>Cephalopoda</taxon>
        <taxon>Coleoidea</taxon>
        <taxon>Decapodiformes</taxon>
        <taxon>Sepiida</taxon>
        <taxon>Sepiina</taxon>
        <taxon>Sepiidae</taxon>
        <taxon>Acanthosepion</taxon>
    </lineage>
</organism>
<dbReference type="AlphaFoldDB" id="A0A812CK99"/>
<sequence>MPGHMTTFENLQYICELCPLSLIYLLPVFLSPYPHFYSFLILSALSLFALYFLFFPPPSFLFHQFLSLDNWHVDIYRDRPPRYRIMIQQILPIRELDPHRVPFSSFQEHAHRQTRNQTDAHAHPDRRAPRQTRTRNLDRRALDRRARAIRQTRNPDRRARASRQTRTTDAHAHLDRQSRRNLRQTRTRTDRRARASETRRQTRARNLTDAHAQSRQTRNPDRRARRAQTDAQI</sequence>
<protein>
    <submittedName>
        <fullName evidence="3">Uncharacterized protein</fullName>
    </submittedName>
</protein>
<feature type="region of interest" description="Disordered" evidence="1">
    <location>
        <begin position="107"/>
        <end position="233"/>
    </location>
</feature>
<reference evidence="3" key="1">
    <citation type="submission" date="2021-01" db="EMBL/GenBank/DDBJ databases">
        <authorList>
            <person name="Li R."/>
            <person name="Bekaert M."/>
        </authorList>
    </citation>
    <scope>NUCLEOTIDE SEQUENCE</scope>
    <source>
        <strain evidence="3">Farmed</strain>
    </source>
</reference>
<evidence type="ECO:0000313" key="4">
    <source>
        <dbReference type="Proteomes" id="UP000597762"/>
    </source>
</evidence>
<accession>A0A812CK99</accession>
<gene>
    <name evidence="3" type="ORF">SPHA_35662</name>
</gene>
<keyword evidence="2" id="KW-1133">Transmembrane helix</keyword>
<keyword evidence="2" id="KW-0812">Transmembrane</keyword>
<feature type="compositionally biased region" description="Basic and acidic residues" evidence="1">
    <location>
        <begin position="166"/>
        <end position="178"/>
    </location>
</feature>
<keyword evidence="4" id="KW-1185">Reference proteome</keyword>
<keyword evidence="2" id="KW-0472">Membrane</keyword>
<feature type="compositionally biased region" description="Basic and acidic residues" evidence="1">
    <location>
        <begin position="187"/>
        <end position="200"/>
    </location>
</feature>
<evidence type="ECO:0000256" key="2">
    <source>
        <dbReference type="SAM" id="Phobius"/>
    </source>
</evidence>
<name>A0A812CK99_ACAPH</name>
<evidence type="ECO:0000313" key="3">
    <source>
        <dbReference type="EMBL" id="CAE1267598.1"/>
    </source>
</evidence>
<feature type="compositionally biased region" description="Basic and acidic residues" evidence="1">
    <location>
        <begin position="118"/>
        <end position="128"/>
    </location>
</feature>
<feature type="transmembrane region" description="Helical" evidence="2">
    <location>
        <begin position="12"/>
        <end position="30"/>
    </location>
</feature>
<proteinExistence type="predicted"/>
<dbReference type="EMBL" id="CAHIKZ030001545">
    <property type="protein sequence ID" value="CAE1267598.1"/>
    <property type="molecule type" value="Genomic_DNA"/>
</dbReference>
<comment type="caution">
    <text evidence="3">The sequence shown here is derived from an EMBL/GenBank/DDBJ whole genome shotgun (WGS) entry which is preliminary data.</text>
</comment>
<feature type="transmembrane region" description="Helical" evidence="2">
    <location>
        <begin position="36"/>
        <end position="55"/>
    </location>
</feature>
<feature type="compositionally biased region" description="Basic and acidic residues" evidence="1">
    <location>
        <begin position="135"/>
        <end position="146"/>
    </location>
</feature>